<keyword evidence="3" id="KW-0012">Acyltransferase</keyword>
<keyword evidence="5" id="KW-0732">Signal</keyword>
<dbReference type="SUPFAM" id="SSF53474">
    <property type="entry name" value="alpha/beta-Hydrolases"/>
    <property type="match status" value="1"/>
</dbReference>
<dbReference type="OrthoDB" id="264532at2759"/>
<gene>
    <name evidence="6" type="ORF">FisN_4Hh468</name>
</gene>
<feature type="transmembrane region" description="Helical" evidence="4">
    <location>
        <begin position="665"/>
        <end position="683"/>
    </location>
</feature>
<dbReference type="InParanoid" id="A0A1Z5KIA5"/>
<dbReference type="Gene3D" id="3.40.50.1820">
    <property type="entry name" value="alpha/beta hydrolase"/>
    <property type="match status" value="1"/>
</dbReference>
<reference evidence="6 7" key="1">
    <citation type="journal article" date="2015" name="Plant Cell">
        <title>Oil accumulation by the oleaginous diatom Fistulifera solaris as revealed by the genome and transcriptome.</title>
        <authorList>
            <person name="Tanaka T."/>
            <person name="Maeda Y."/>
            <person name="Veluchamy A."/>
            <person name="Tanaka M."/>
            <person name="Abida H."/>
            <person name="Marechal E."/>
            <person name="Bowler C."/>
            <person name="Muto M."/>
            <person name="Sunaga Y."/>
            <person name="Tanaka M."/>
            <person name="Yoshino T."/>
            <person name="Taniguchi T."/>
            <person name="Fukuda Y."/>
            <person name="Nemoto M."/>
            <person name="Matsumoto M."/>
            <person name="Wong P.S."/>
            <person name="Aburatani S."/>
            <person name="Fujibuchi W."/>
        </authorList>
    </citation>
    <scope>NUCLEOTIDE SEQUENCE [LARGE SCALE GENOMIC DNA]</scope>
    <source>
        <strain evidence="6 7">JPCC DA0580</strain>
    </source>
</reference>
<dbReference type="EMBL" id="BDSP01000235">
    <property type="protein sequence ID" value="GAX26033.1"/>
    <property type="molecule type" value="Genomic_DNA"/>
</dbReference>
<dbReference type="GO" id="GO:0008374">
    <property type="term" value="F:O-acyltransferase activity"/>
    <property type="evidence" value="ECO:0007669"/>
    <property type="project" value="InterPro"/>
</dbReference>
<comment type="similarity">
    <text evidence="1">Belongs to the diacylglycerol acyltransferase family.</text>
</comment>
<evidence type="ECO:0000256" key="2">
    <source>
        <dbReference type="ARBA" id="ARBA00022679"/>
    </source>
</evidence>
<keyword evidence="7" id="KW-1185">Reference proteome</keyword>
<keyword evidence="4" id="KW-1133">Transmembrane helix</keyword>
<comment type="caution">
    <text evidence="6">The sequence shown here is derived from an EMBL/GenBank/DDBJ whole genome shotgun (WGS) entry which is preliminary data.</text>
</comment>
<feature type="transmembrane region" description="Helical" evidence="4">
    <location>
        <begin position="634"/>
        <end position="658"/>
    </location>
</feature>
<accession>A0A1Z5KIA5</accession>
<evidence type="ECO:0000256" key="3">
    <source>
        <dbReference type="ARBA" id="ARBA00023315"/>
    </source>
</evidence>
<evidence type="ECO:0000313" key="6">
    <source>
        <dbReference type="EMBL" id="GAX26033.1"/>
    </source>
</evidence>
<dbReference type="Proteomes" id="UP000198406">
    <property type="component" value="Unassembled WGS sequence"/>
</dbReference>
<proteinExistence type="inferred from homology"/>
<dbReference type="InterPro" id="IPR029058">
    <property type="entry name" value="AB_hydrolase_fold"/>
</dbReference>
<evidence type="ECO:0000256" key="4">
    <source>
        <dbReference type="SAM" id="Phobius"/>
    </source>
</evidence>
<dbReference type="PANTHER" id="PTHR35560">
    <property type="entry name" value="BLL0132 PROTEIN"/>
    <property type="match status" value="1"/>
</dbReference>
<evidence type="ECO:0000313" key="7">
    <source>
        <dbReference type="Proteomes" id="UP000198406"/>
    </source>
</evidence>
<dbReference type="AlphaFoldDB" id="A0A1Z5KIA5"/>
<keyword evidence="4" id="KW-0812">Transmembrane</keyword>
<evidence type="ECO:0000256" key="1">
    <source>
        <dbReference type="ARBA" id="ARBA00005420"/>
    </source>
</evidence>
<protein>
    <recommendedName>
        <fullName evidence="8">Acyltransferase</fullName>
    </recommendedName>
</protein>
<evidence type="ECO:0000256" key="5">
    <source>
        <dbReference type="SAM" id="SignalP"/>
    </source>
</evidence>
<organism evidence="6 7">
    <name type="scientific">Fistulifera solaris</name>
    <name type="common">Oleaginous diatom</name>
    <dbReference type="NCBI Taxonomy" id="1519565"/>
    <lineage>
        <taxon>Eukaryota</taxon>
        <taxon>Sar</taxon>
        <taxon>Stramenopiles</taxon>
        <taxon>Ochrophyta</taxon>
        <taxon>Bacillariophyta</taxon>
        <taxon>Bacillariophyceae</taxon>
        <taxon>Bacillariophycidae</taxon>
        <taxon>Naviculales</taxon>
        <taxon>Naviculaceae</taxon>
        <taxon>Fistulifera</taxon>
    </lineage>
</organism>
<sequence length="939" mass="105580">MFSLRFLFSVFALLILSVVTSADDVAIGLEGLRQAAADPAMLAQLMQDMQDPEIMAEAKKMMESPEFQKQMKKLSQSKEFKDTTKQFEQKMNDPNHAAQMEAKMEHMMKVGQEQLKKNAMQGVEGAMAAMNDPQVVAEMSKMLKDPSFAKQLKEMQNSPEFQQYVNAMQEMLQDPAKRAQFDRATWHACDAGGLCPDQNTCCPNVDDPTASFCLPSKNERGGSCCVEPHNTGCGDDYSCDNDEDGTPICQKTNDDNEDAPEHLPRYRACSLPWDALTQIHGLVIDSTTPDGPVAAYMSTGSSLNHVHDHIKTLFVVVHGSGRNVEDYFCSAHAALPNPDTTLLIAPWLMAPGDESDSFVFPNEPLRWAEYGPVHDDVPFFHTWRYGADATNAPVSSYAVVDRILEIATASLPRLREIIVTGHSAGGQFAQRWALLSNSHVWKTHPVRVVVANPRSFCFLSAERLINGTWQIPNEEDCPVYNEWEWGLGPGDWLSTPYKDQAIDDVGGVDEIIRRYPSRDIVYLAGEQDIIPNGDCQDQLQGAFRRVRSENFMASLERIYHRPVHRRYVASGIPHDHTLLYQSPEGQQALFGDSEADMKGSWQREEITETKVQPTMSPKTICVLDNRDSPLWDRFLGALGVGSFVTLWLSSLASPLVFYKAVRGENYVVATSLFATAVLAYLPWERGTLSRSIRMFLYRYHPKYYRSCKVLFEECLPDAADKTPTFYAVHPHGAFTLGWACMYCLPELESVRFNFASALFATPLIRLFTRVVGKPGAASKGAMVRCMEKQQDMALLPGGFEEATITSLQHDRVFIQKRTGFVRLCLQYGYQIRPVYVFGEKKLFWNIQGAFPFRLVMNRYKIPGILIWGNSIIPILPKASSDLLVVIGAPIRIPQISNPTAEDVKFWHSKYMAALQKLFEEHKEAAYGVDEAKVTKLEVW</sequence>
<evidence type="ECO:0008006" key="8">
    <source>
        <dbReference type="Google" id="ProtNLM"/>
    </source>
</evidence>
<dbReference type="Pfam" id="PF03982">
    <property type="entry name" value="DAGAT"/>
    <property type="match status" value="1"/>
</dbReference>
<feature type="chain" id="PRO_5012193559" description="Acyltransferase" evidence="5">
    <location>
        <begin position="23"/>
        <end position="939"/>
    </location>
</feature>
<dbReference type="InterPro" id="IPR007130">
    <property type="entry name" value="DAGAT"/>
</dbReference>
<name>A0A1Z5KIA5_FISSO</name>
<feature type="signal peptide" evidence="5">
    <location>
        <begin position="1"/>
        <end position="22"/>
    </location>
</feature>
<dbReference type="CDD" id="cd07987">
    <property type="entry name" value="LPLAT_MGAT-like"/>
    <property type="match status" value="1"/>
</dbReference>
<dbReference type="PANTHER" id="PTHR35560:SF3">
    <property type="entry name" value="PEPTIDASE S9 PROLYL OLIGOPEPTIDASE CATALYTIC DOMAIN-CONTAINING PROTEIN"/>
    <property type="match status" value="1"/>
</dbReference>
<keyword evidence="2" id="KW-0808">Transferase</keyword>
<keyword evidence="4" id="KW-0472">Membrane</keyword>